<gene>
    <name evidence="3" type="ORF">H8792_005200</name>
</gene>
<sequence>MTLLQNFSQFDLIWPWMLAFLPVPWIIRLLVKSAEKRQSPLLAPQIVARLENDLKATQWVQPEVRSRRIPFLYALLWLLLILAASRPVWYLQPAPFTFSGKELMLAVDLSGSMRKGDMYLNGQDVSRLVAVKAVVSRFIEQRKGDRMGLVVFADQAFLLSPLTYDLQTVKTLLNESEIGMAGTNTAIGDAIGLTLKHLQQAHRSNAVIILLTDGSNTSGIDPLEAANKAEEMGVKIYTIGVGKTEDRHGLDRFLNQKPDIDIDSLQRIADLTGGQFYQANDSEELAKIYQHINQLESSEHDVFSYRIRTELYIWPLGTALVLSILLALLWLRRAEV</sequence>
<dbReference type="InterPro" id="IPR002035">
    <property type="entry name" value="VWF_A"/>
</dbReference>
<feature type="transmembrane region" description="Helical" evidence="1">
    <location>
        <begin position="311"/>
        <end position="331"/>
    </location>
</feature>
<protein>
    <submittedName>
        <fullName evidence="3">VWA domain-containing protein</fullName>
    </submittedName>
</protein>
<proteinExistence type="predicted"/>
<name>A0ABS0BV76_9GAMM</name>
<dbReference type="InterPro" id="IPR036465">
    <property type="entry name" value="vWFA_dom_sf"/>
</dbReference>
<accession>A0ABS0BV76</accession>
<feature type="transmembrane region" description="Helical" evidence="1">
    <location>
        <begin position="71"/>
        <end position="91"/>
    </location>
</feature>
<dbReference type="PANTHER" id="PTHR22550">
    <property type="entry name" value="SPORE GERMINATION PROTEIN"/>
    <property type="match status" value="1"/>
</dbReference>
<dbReference type="CDD" id="cd01467">
    <property type="entry name" value="vWA_BatA_type"/>
    <property type="match status" value="1"/>
</dbReference>
<dbReference type="PROSITE" id="PS50234">
    <property type="entry name" value="VWFA"/>
    <property type="match status" value="1"/>
</dbReference>
<evidence type="ECO:0000256" key="1">
    <source>
        <dbReference type="SAM" id="Phobius"/>
    </source>
</evidence>
<feature type="domain" description="VWFA" evidence="2">
    <location>
        <begin position="102"/>
        <end position="292"/>
    </location>
</feature>
<organism evidence="3 4">
    <name type="scientific">Thiomicrorhabdus heinhorstiae</name>
    <dbReference type="NCBI Taxonomy" id="2748010"/>
    <lineage>
        <taxon>Bacteria</taxon>
        <taxon>Pseudomonadati</taxon>
        <taxon>Pseudomonadota</taxon>
        <taxon>Gammaproteobacteria</taxon>
        <taxon>Thiotrichales</taxon>
        <taxon>Piscirickettsiaceae</taxon>
        <taxon>Thiomicrorhabdus</taxon>
    </lineage>
</organism>
<reference evidence="3 4" key="1">
    <citation type="submission" date="2020-11" db="EMBL/GenBank/DDBJ databases">
        <title>Sulfur oxidizing isolate from Hospital Hole Sinkhole.</title>
        <authorList>
            <person name="Scott K.M."/>
        </authorList>
    </citation>
    <scope>NUCLEOTIDE SEQUENCE [LARGE SCALE GENOMIC DNA]</scope>
    <source>
        <strain evidence="3 4">HH1</strain>
    </source>
</reference>
<evidence type="ECO:0000313" key="4">
    <source>
        <dbReference type="Proteomes" id="UP001193680"/>
    </source>
</evidence>
<keyword evidence="1" id="KW-0812">Transmembrane</keyword>
<evidence type="ECO:0000259" key="2">
    <source>
        <dbReference type="PROSITE" id="PS50234"/>
    </source>
</evidence>
<dbReference type="SMART" id="SM00327">
    <property type="entry name" value="VWA"/>
    <property type="match status" value="1"/>
</dbReference>
<keyword evidence="1" id="KW-0472">Membrane</keyword>
<dbReference type="SUPFAM" id="SSF53300">
    <property type="entry name" value="vWA-like"/>
    <property type="match status" value="1"/>
</dbReference>
<keyword evidence="1" id="KW-1133">Transmembrane helix</keyword>
<keyword evidence="4" id="KW-1185">Reference proteome</keyword>
<dbReference type="Proteomes" id="UP001193680">
    <property type="component" value="Unassembled WGS sequence"/>
</dbReference>
<comment type="caution">
    <text evidence="3">The sequence shown here is derived from an EMBL/GenBank/DDBJ whole genome shotgun (WGS) entry which is preliminary data.</text>
</comment>
<dbReference type="InterPro" id="IPR033881">
    <property type="entry name" value="vWA_BatA_type"/>
</dbReference>
<evidence type="ECO:0000313" key="3">
    <source>
        <dbReference type="EMBL" id="MBF6057732.1"/>
    </source>
</evidence>
<dbReference type="RefSeq" id="WP_185977879.1">
    <property type="nucleotide sequence ID" value="NZ_JACBGI020000006.1"/>
</dbReference>
<dbReference type="Gene3D" id="3.40.50.410">
    <property type="entry name" value="von Willebrand factor, type A domain"/>
    <property type="match status" value="1"/>
</dbReference>
<feature type="transmembrane region" description="Helical" evidence="1">
    <location>
        <begin position="12"/>
        <end position="31"/>
    </location>
</feature>
<dbReference type="PANTHER" id="PTHR22550:SF18">
    <property type="entry name" value="VWFA DOMAIN-CONTAINING PROTEIN"/>
    <property type="match status" value="1"/>
</dbReference>
<dbReference type="InterPro" id="IPR050768">
    <property type="entry name" value="UPF0353/GerABKA_families"/>
</dbReference>
<dbReference type="Pfam" id="PF00092">
    <property type="entry name" value="VWA"/>
    <property type="match status" value="1"/>
</dbReference>
<dbReference type="EMBL" id="JACBGI020000006">
    <property type="protein sequence ID" value="MBF6057732.1"/>
    <property type="molecule type" value="Genomic_DNA"/>
</dbReference>